<comment type="similarity">
    <text evidence="3">Belongs to the alternative oxidase family.</text>
</comment>
<keyword evidence="12" id="KW-0472">Membrane</keyword>
<dbReference type="InterPro" id="IPR002680">
    <property type="entry name" value="AOX"/>
</dbReference>
<name>A0A7S0BH45_9RHOD</name>
<dbReference type="Pfam" id="PF01786">
    <property type="entry name" value="AOX"/>
    <property type="match status" value="1"/>
</dbReference>
<dbReference type="GO" id="GO:0046872">
    <property type="term" value="F:metal ion binding"/>
    <property type="evidence" value="ECO:0007669"/>
    <property type="project" value="UniProtKB-KW"/>
</dbReference>
<evidence type="ECO:0000256" key="8">
    <source>
        <dbReference type="ARBA" id="ARBA00022982"/>
    </source>
</evidence>
<proteinExistence type="inferred from homology"/>
<keyword evidence="6" id="KW-0812">Transmembrane</keyword>
<dbReference type="AlphaFoldDB" id="A0A7S0BH45"/>
<dbReference type="PANTHER" id="PTHR31803">
    <property type="entry name" value="ALTERNATIVE OXIDASE"/>
    <property type="match status" value="1"/>
</dbReference>
<keyword evidence="11" id="KW-0408">Iron</keyword>
<dbReference type="CDD" id="cd01053">
    <property type="entry name" value="AOX"/>
    <property type="match status" value="1"/>
</dbReference>
<evidence type="ECO:0000313" key="14">
    <source>
        <dbReference type="EMBL" id="CAD8393922.1"/>
    </source>
</evidence>
<dbReference type="InterPro" id="IPR038659">
    <property type="entry name" value="AOX_sf"/>
</dbReference>
<dbReference type="GO" id="GO:0010230">
    <property type="term" value="P:alternative respiration"/>
    <property type="evidence" value="ECO:0007669"/>
    <property type="project" value="TreeGrafter"/>
</dbReference>
<dbReference type="GO" id="GO:0016020">
    <property type="term" value="C:membrane"/>
    <property type="evidence" value="ECO:0007669"/>
    <property type="project" value="UniProtKB-SubCell"/>
</dbReference>
<gene>
    <name evidence="14" type="ORF">RMAR0315_LOCUS3907</name>
</gene>
<accession>A0A7S0BH45</accession>
<sequence>MDGGFVPGSTVAERKTGARPRTCRRGLVPRPVIVCKAGEDLDDGGWKYVDLMERQKYDKPGSALWLGGRYFQRELAGIFSQILDTAKGLFGIKKRRVLSDQLGLTLDNDLVRERERVREEKTPLYSISPLPSRIIYSSVCWFLDAVYHERPIPRFWFLETVARMPYFAYLSVLHLYETFGWWHVSELRKIHFAEDWNELHHLLIMESLGGDSMWSDRFLASHAALIYYWVLVLAYFLSPSTSYNFSELLENHAVDTYGQFIDENEELLKTLPAPDVARQYYENGDLYLFDAFQTAVPLASRRPKCDDLYDVFSNVFRDEQEHVKTMEACSDYTRLGIFVQSPHQRFYQGLKEKEKVEEKQKEKDEEKEEEQRETQTKPPALIKDERQHFEDGMGL</sequence>
<evidence type="ECO:0000256" key="11">
    <source>
        <dbReference type="ARBA" id="ARBA00023004"/>
    </source>
</evidence>
<dbReference type="GO" id="GO:0009916">
    <property type="term" value="F:alternative oxidase activity"/>
    <property type="evidence" value="ECO:0007669"/>
    <property type="project" value="InterPro"/>
</dbReference>
<evidence type="ECO:0000256" key="5">
    <source>
        <dbReference type="ARBA" id="ARBA00022660"/>
    </source>
</evidence>
<dbReference type="PANTHER" id="PTHR31803:SF19">
    <property type="entry name" value="UBIQUINOL OXIDASE"/>
    <property type="match status" value="1"/>
</dbReference>
<evidence type="ECO:0000256" key="10">
    <source>
        <dbReference type="ARBA" id="ARBA00023002"/>
    </source>
</evidence>
<reference evidence="14" key="1">
    <citation type="submission" date="2021-01" db="EMBL/GenBank/DDBJ databases">
        <authorList>
            <person name="Corre E."/>
            <person name="Pelletier E."/>
            <person name="Niang G."/>
            <person name="Scheremetjew M."/>
            <person name="Finn R."/>
            <person name="Kale V."/>
            <person name="Holt S."/>
            <person name="Cochrane G."/>
            <person name="Meng A."/>
            <person name="Brown T."/>
            <person name="Cohen L."/>
        </authorList>
    </citation>
    <scope>NUCLEOTIDE SEQUENCE</scope>
    <source>
        <strain evidence="14">UTEX LB 2760</strain>
    </source>
</reference>
<keyword evidence="7" id="KW-0479">Metal-binding</keyword>
<keyword evidence="10" id="KW-0560">Oxidoreductase</keyword>
<comment type="subcellular location">
    <subcellularLocation>
        <location evidence="2">Membrane</location>
    </subcellularLocation>
</comment>
<dbReference type="GO" id="GO:0005739">
    <property type="term" value="C:mitochondrion"/>
    <property type="evidence" value="ECO:0007669"/>
    <property type="project" value="TreeGrafter"/>
</dbReference>
<keyword evidence="4" id="KW-0813">Transport</keyword>
<evidence type="ECO:0000256" key="3">
    <source>
        <dbReference type="ARBA" id="ARBA00008388"/>
    </source>
</evidence>
<protein>
    <recommendedName>
        <fullName evidence="15">Ubiquinol oxidase</fullName>
    </recommendedName>
</protein>
<keyword evidence="8" id="KW-0249">Electron transport</keyword>
<evidence type="ECO:0000256" key="7">
    <source>
        <dbReference type="ARBA" id="ARBA00022723"/>
    </source>
</evidence>
<feature type="compositionally biased region" description="Basic and acidic residues" evidence="13">
    <location>
        <begin position="382"/>
        <end position="395"/>
    </location>
</feature>
<feature type="compositionally biased region" description="Basic and acidic residues" evidence="13">
    <location>
        <begin position="351"/>
        <end position="375"/>
    </location>
</feature>
<keyword evidence="9" id="KW-1133">Transmembrane helix</keyword>
<evidence type="ECO:0000256" key="12">
    <source>
        <dbReference type="ARBA" id="ARBA00023136"/>
    </source>
</evidence>
<dbReference type="Gene3D" id="1.20.1260.140">
    <property type="entry name" value="Alternative oxidase"/>
    <property type="match status" value="1"/>
</dbReference>
<evidence type="ECO:0000256" key="2">
    <source>
        <dbReference type="ARBA" id="ARBA00004370"/>
    </source>
</evidence>
<feature type="region of interest" description="Disordered" evidence="13">
    <location>
        <begin position="351"/>
        <end position="395"/>
    </location>
</feature>
<evidence type="ECO:0000256" key="4">
    <source>
        <dbReference type="ARBA" id="ARBA00022448"/>
    </source>
</evidence>
<keyword evidence="5" id="KW-0679">Respiratory chain</keyword>
<evidence type="ECO:0000256" key="6">
    <source>
        <dbReference type="ARBA" id="ARBA00022692"/>
    </source>
</evidence>
<evidence type="ECO:0000256" key="13">
    <source>
        <dbReference type="SAM" id="MobiDB-lite"/>
    </source>
</evidence>
<evidence type="ECO:0000256" key="1">
    <source>
        <dbReference type="ARBA" id="ARBA00001962"/>
    </source>
</evidence>
<evidence type="ECO:0008006" key="15">
    <source>
        <dbReference type="Google" id="ProtNLM"/>
    </source>
</evidence>
<comment type="cofactor">
    <cofactor evidence="1">
        <name>Fe cation</name>
        <dbReference type="ChEBI" id="CHEBI:24875"/>
    </cofactor>
</comment>
<dbReference type="EMBL" id="HBEK01007177">
    <property type="protein sequence ID" value="CAD8393922.1"/>
    <property type="molecule type" value="Transcribed_RNA"/>
</dbReference>
<evidence type="ECO:0000256" key="9">
    <source>
        <dbReference type="ARBA" id="ARBA00022989"/>
    </source>
</evidence>
<organism evidence="14">
    <name type="scientific">Rhodosorus marinus</name>
    <dbReference type="NCBI Taxonomy" id="101924"/>
    <lineage>
        <taxon>Eukaryota</taxon>
        <taxon>Rhodophyta</taxon>
        <taxon>Stylonematophyceae</taxon>
        <taxon>Stylonematales</taxon>
        <taxon>Stylonemataceae</taxon>
        <taxon>Rhodosorus</taxon>
    </lineage>
</organism>